<dbReference type="SUPFAM" id="SSF48452">
    <property type="entry name" value="TPR-like"/>
    <property type="match status" value="1"/>
</dbReference>
<sequence>MPGDAGGRYRVLVEDAVIAGRYRVVELLGEGAMGQVWRGEDLRLERPVAVKVLQPHLMHGSLREQALARFAREGRAAARLTHRNIASVHDVGEHAGLPFLVLEYLHGPDLKRLLDRHPGGLPIEQVLEFGAQAAEGLAAAHAGGIVHRDIKPHNLMLTADGTVKICDFGIARLRDATSGLTGGATIGTVAYMAPEQLTGERVDHRTDLYALGATVFQLLTGRHVFTGDDVRSVIAQHLAAAPPPVRTLRSDAPSELETYLRALLAKEPDQRPRDAATVAEHLHDLWRRRADPDHPVNALSARLTQAIEHGKAGRHEVAATLLQNLVSDCQRLLGPEHPWVLTCRESFAFWTGKAGDPAKARLLFAHLLHDHERLFGPEHPGTLYVRNHLAYWTGRTGDFTSARDQFAYLLPLQERVLGPEHLNTLNTRSNLADWTGKAGDSTGARDQYDLLLPVHERLLGAEHPDTVKIRNHLAHWTRRAREGR</sequence>
<keyword evidence="5 9" id="KW-0418">Kinase</keyword>
<dbReference type="EMBL" id="QVNQ01000010">
    <property type="protein sequence ID" value="RFS82045.1"/>
    <property type="molecule type" value="Genomic_DNA"/>
</dbReference>
<evidence type="ECO:0000256" key="4">
    <source>
        <dbReference type="ARBA" id="ARBA00022741"/>
    </source>
</evidence>
<reference evidence="9 10" key="1">
    <citation type="submission" date="2018-08" db="EMBL/GenBank/DDBJ databases">
        <title>Actinomadura spongicola sp. nov., isolated from marine sponge Leucetta chagosensis.</title>
        <authorList>
            <person name="Li L."/>
            <person name="Lin H.W."/>
        </authorList>
    </citation>
    <scope>NUCLEOTIDE SEQUENCE [LARGE SCALE GENOMIC DNA]</scope>
    <source>
        <strain evidence="9 10">LHW52907</strain>
    </source>
</reference>
<keyword evidence="4 7" id="KW-0547">Nucleotide-binding</keyword>
<evidence type="ECO:0000256" key="3">
    <source>
        <dbReference type="ARBA" id="ARBA00022679"/>
    </source>
</evidence>
<dbReference type="GO" id="GO:0004674">
    <property type="term" value="F:protein serine/threonine kinase activity"/>
    <property type="evidence" value="ECO:0007669"/>
    <property type="project" value="UniProtKB-KW"/>
</dbReference>
<dbReference type="Gene3D" id="1.25.40.10">
    <property type="entry name" value="Tetratricopeptide repeat domain"/>
    <property type="match status" value="1"/>
</dbReference>
<organism evidence="9 10">
    <name type="scientific">Actinomadura spongiicola</name>
    <dbReference type="NCBI Taxonomy" id="2303421"/>
    <lineage>
        <taxon>Bacteria</taxon>
        <taxon>Bacillati</taxon>
        <taxon>Actinomycetota</taxon>
        <taxon>Actinomycetes</taxon>
        <taxon>Streptosporangiales</taxon>
        <taxon>Thermomonosporaceae</taxon>
        <taxon>Actinomadura</taxon>
    </lineage>
</organism>
<dbReference type="Pfam" id="PF00069">
    <property type="entry name" value="Pkinase"/>
    <property type="match status" value="1"/>
</dbReference>
<keyword evidence="6 7" id="KW-0067">ATP-binding</keyword>
<dbReference type="SMART" id="SM00220">
    <property type="entry name" value="S_TKc"/>
    <property type="match status" value="1"/>
</dbReference>
<evidence type="ECO:0000259" key="8">
    <source>
        <dbReference type="PROSITE" id="PS50011"/>
    </source>
</evidence>
<evidence type="ECO:0000313" key="10">
    <source>
        <dbReference type="Proteomes" id="UP000262882"/>
    </source>
</evidence>
<comment type="caution">
    <text evidence="9">The sequence shown here is derived from an EMBL/GenBank/DDBJ whole genome shotgun (WGS) entry which is preliminary data.</text>
</comment>
<dbReference type="GO" id="GO:0005524">
    <property type="term" value="F:ATP binding"/>
    <property type="evidence" value="ECO:0007669"/>
    <property type="project" value="UniProtKB-UniRule"/>
</dbReference>
<proteinExistence type="predicted"/>
<evidence type="ECO:0000256" key="7">
    <source>
        <dbReference type="PROSITE-ProRule" id="PRU10141"/>
    </source>
</evidence>
<dbReference type="AlphaFoldDB" id="A0A372G9H9"/>
<dbReference type="PROSITE" id="PS00108">
    <property type="entry name" value="PROTEIN_KINASE_ST"/>
    <property type="match status" value="1"/>
</dbReference>
<keyword evidence="10" id="KW-1185">Reference proteome</keyword>
<dbReference type="EC" id="2.7.11.1" evidence="1"/>
<gene>
    <name evidence="9" type="ORF">D0T12_27725</name>
</gene>
<dbReference type="InterPro" id="IPR011009">
    <property type="entry name" value="Kinase-like_dom_sf"/>
</dbReference>
<dbReference type="CDD" id="cd14014">
    <property type="entry name" value="STKc_PknB_like"/>
    <property type="match status" value="1"/>
</dbReference>
<feature type="domain" description="Protein kinase" evidence="8">
    <location>
        <begin position="22"/>
        <end position="286"/>
    </location>
</feature>
<dbReference type="Gene3D" id="1.10.510.10">
    <property type="entry name" value="Transferase(Phosphotransferase) domain 1"/>
    <property type="match status" value="1"/>
</dbReference>
<dbReference type="Proteomes" id="UP000262882">
    <property type="component" value="Unassembled WGS sequence"/>
</dbReference>
<dbReference type="InterPro" id="IPR008271">
    <property type="entry name" value="Ser/Thr_kinase_AS"/>
</dbReference>
<dbReference type="PANTHER" id="PTHR43289">
    <property type="entry name" value="MITOGEN-ACTIVATED PROTEIN KINASE KINASE KINASE 20-RELATED"/>
    <property type="match status" value="1"/>
</dbReference>
<dbReference type="Gene3D" id="3.30.200.20">
    <property type="entry name" value="Phosphorylase Kinase, domain 1"/>
    <property type="match status" value="1"/>
</dbReference>
<evidence type="ECO:0000256" key="6">
    <source>
        <dbReference type="ARBA" id="ARBA00022840"/>
    </source>
</evidence>
<dbReference type="InterPro" id="IPR000719">
    <property type="entry name" value="Prot_kinase_dom"/>
</dbReference>
<protein>
    <recommendedName>
        <fullName evidence="1">non-specific serine/threonine protein kinase</fullName>
        <ecNumber evidence="1">2.7.11.1</ecNumber>
    </recommendedName>
</protein>
<keyword evidence="3" id="KW-0808">Transferase</keyword>
<dbReference type="InterPro" id="IPR011990">
    <property type="entry name" value="TPR-like_helical_dom_sf"/>
</dbReference>
<accession>A0A372G9H9</accession>
<keyword evidence="2 9" id="KW-0723">Serine/threonine-protein kinase</keyword>
<evidence type="ECO:0000256" key="2">
    <source>
        <dbReference type="ARBA" id="ARBA00022527"/>
    </source>
</evidence>
<name>A0A372G9H9_9ACTN</name>
<dbReference type="PROSITE" id="PS50011">
    <property type="entry name" value="PROTEIN_KINASE_DOM"/>
    <property type="match status" value="1"/>
</dbReference>
<dbReference type="InterPro" id="IPR017441">
    <property type="entry name" value="Protein_kinase_ATP_BS"/>
</dbReference>
<evidence type="ECO:0000256" key="5">
    <source>
        <dbReference type="ARBA" id="ARBA00022777"/>
    </source>
</evidence>
<feature type="binding site" evidence="7">
    <location>
        <position position="51"/>
    </location>
    <ligand>
        <name>ATP</name>
        <dbReference type="ChEBI" id="CHEBI:30616"/>
    </ligand>
</feature>
<dbReference type="PROSITE" id="PS00107">
    <property type="entry name" value="PROTEIN_KINASE_ATP"/>
    <property type="match status" value="1"/>
</dbReference>
<evidence type="ECO:0000256" key="1">
    <source>
        <dbReference type="ARBA" id="ARBA00012513"/>
    </source>
</evidence>
<dbReference type="PANTHER" id="PTHR43289:SF6">
    <property type="entry name" value="SERINE_THREONINE-PROTEIN KINASE NEKL-3"/>
    <property type="match status" value="1"/>
</dbReference>
<dbReference type="Pfam" id="PF13374">
    <property type="entry name" value="TPR_10"/>
    <property type="match status" value="4"/>
</dbReference>
<evidence type="ECO:0000313" key="9">
    <source>
        <dbReference type="EMBL" id="RFS82045.1"/>
    </source>
</evidence>
<dbReference type="SUPFAM" id="SSF56112">
    <property type="entry name" value="Protein kinase-like (PK-like)"/>
    <property type="match status" value="1"/>
</dbReference>